<feature type="region of interest" description="Disordered" evidence="2">
    <location>
        <begin position="1"/>
        <end position="21"/>
    </location>
</feature>
<gene>
    <name evidence="3" type="primary">AVEN_21101_1</name>
    <name evidence="3" type="ORF">CEXT_241141</name>
</gene>
<evidence type="ECO:0000256" key="2">
    <source>
        <dbReference type="SAM" id="MobiDB-lite"/>
    </source>
</evidence>
<evidence type="ECO:0000313" key="3">
    <source>
        <dbReference type="EMBL" id="GIX81191.1"/>
    </source>
</evidence>
<dbReference type="InterPro" id="IPR033336">
    <property type="entry name" value="SAXO1/2"/>
</dbReference>
<protein>
    <submittedName>
        <fullName evidence="3">Uncharacterized protein</fullName>
    </submittedName>
</protein>
<proteinExistence type="inferred from homology"/>
<dbReference type="GO" id="GO:0005879">
    <property type="term" value="C:axonemal microtubule"/>
    <property type="evidence" value="ECO:0007669"/>
    <property type="project" value="TreeGrafter"/>
</dbReference>
<comment type="similarity">
    <text evidence="1">Belongs to the FAM154 family.</text>
</comment>
<dbReference type="Proteomes" id="UP001054945">
    <property type="component" value="Unassembled WGS sequence"/>
</dbReference>
<evidence type="ECO:0000313" key="4">
    <source>
        <dbReference type="Proteomes" id="UP001054945"/>
    </source>
</evidence>
<name>A0AAV4NC12_CAEEX</name>
<reference evidence="3 4" key="1">
    <citation type="submission" date="2021-06" db="EMBL/GenBank/DDBJ databases">
        <title>Caerostris extrusa draft genome.</title>
        <authorList>
            <person name="Kono N."/>
            <person name="Arakawa K."/>
        </authorList>
    </citation>
    <scope>NUCLEOTIDE SEQUENCE [LARGE SCALE GENOMIC DNA]</scope>
</reference>
<feature type="compositionally biased region" description="Basic and acidic residues" evidence="2">
    <location>
        <begin position="1"/>
        <end position="16"/>
    </location>
</feature>
<dbReference type="GO" id="GO:0036064">
    <property type="term" value="C:ciliary basal body"/>
    <property type="evidence" value="ECO:0007669"/>
    <property type="project" value="TreeGrafter"/>
</dbReference>
<dbReference type="EMBL" id="BPLR01020657">
    <property type="protein sequence ID" value="GIX81191.1"/>
    <property type="molecule type" value="Genomic_DNA"/>
</dbReference>
<dbReference type="PANTHER" id="PTHR31516">
    <property type="entry name" value="STABILIZER OF AXONEMAL MICROTUBULES 2"/>
    <property type="match status" value="1"/>
</dbReference>
<dbReference type="AlphaFoldDB" id="A0AAV4NC12"/>
<accession>A0AAV4NC12</accession>
<organism evidence="3 4">
    <name type="scientific">Caerostris extrusa</name>
    <name type="common">Bark spider</name>
    <name type="synonym">Caerostris bankana</name>
    <dbReference type="NCBI Taxonomy" id="172846"/>
    <lineage>
        <taxon>Eukaryota</taxon>
        <taxon>Metazoa</taxon>
        <taxon>Ecdysozoa</taxon>
        <taxon>Arthropoda</taxon>
        <taxon>Chelicerata</taxon>
        <taxon>Arachnida</taxon>
        <taxon>Araneae</taxon>
        <taxon>Araneomorphae</taxon>
        <taxon>Entelegynae</taxon>
        <taxon>Araneoidea</taxon>
        <taxon>Araneidae</taxon>
        <taxon>Caerostris</taxon>
    </lineage>
</organism>
<dbReference type="GO" id="GO:0008017">
    <property type="term" value="F:microtubule binding"/>
    <property type="evidence" value="ECO:0007669"/>
    <property type="project" value="InterPro"/>
</dbReference>
<dbReference type="GO" id="GO:0005814">
    <property type="term" value="C:centriole"/>
    <property type="evidence" value="ECO:0007669"/>
    <property type="project" value="TreeGrafter"/>
</dbReference>
<comment type="caution">
    <text evidence="3">The sequence shown here is derived from an EMBL/GenBank/DDBJ whole genome shotgun (WGS) entry which is preliminary data.</text>
</comment>
<evidence type="ECO:0000256" key="1">
    <source>
        <dbReference type="ARBA" id="ARBA00008738"/>
    </source>
</evidence>
<dbReference type="PANTHER" id="PTHR31516:SF17">
    <property type="entry name" value="STABILIZER OF AXONEMAL MICROTUBULES 2"/>
    <property type="match status" value="1"/>
</dbReference>
<dbReference type="GO" id="GO:0036126">
    <property type="term" value="C:sperm flagellum"/>
    <property type="evidence" value="ECO:0007669"/>
    <property type="project" value="TreeGrafter"/>
</dbReference>
<sequence>MERVIRKSRVHEEPATAKKGTLTKLGQPFKGITETATSYQPPPLAQRELCLPPKGELRPEGDFEGITTHKADFTPKYQPRSKPCKLESKWKRGDPGKFEGVTTHAYDYKCPPVPEKPEIIKPTGNLQTSEGPFEGVSTTREIFLHMKQHCEYYLNGTLPFNGARHQMGQCLDKTYRTDFEAPSEELQQPYQKKPLKHNLTILAGKFSGCTTTHCDYTPKMVEKPVVSKVPDNLGPEDGPMEDLTTSMRDFQGLGIDCPLNTSNCTVKEALPQYKFDKTEKGHDFFKKLKKSKQSCG</sequence>
<keyword evidence="4" id="KW-1185">Reference proteome</keyword>